<dbReference type="AlphaFoldDB" id="A0A9Y3VBA2"/>
<keyword evidence="2" id="KW-1003">Cell membrane</keyword>
<dbReference type="PROSITE" id="PS50262">
    <property type="entry name" value="G_PROTEIN_RECEP_F1_2"/>
    <property type="match status" value="1"/>
</dbReference>
<dbReference type="InterPro" id="IPR000276">
    <property type="entry name" value="GPCR_Rhodpsn"/>
</dbReference>
<dbReference type="InterPro" id="IPR017452">
    <property type="entry name" value="GPCR_Rhodpsn_7TM"/>
</dbReference>
<keyword evidence="4 11" id="KW-1133">Transmembrane helix</keyword>
<dbReference type="FunFam" id="1.20.1070.10:FF:000142">
    <property type="entry name" value="G protein-coupled receptor 55"/>
    <property type="match status" value="1"/>
</dbReference>
<evidence type="ECO:0000256" key="6">
    <source>
        <dbReference type="ARBA" id="ARBA00023136"/>
    </source>
</evidence>
<sequence>MSDIMINNMSVNCSKEFDHVDEVMKVLELVFYIPIFVVGLILNIAALAVFCGLLRKKTESAISAIYMINLALMDLVLLLILPFKMHATNHKWPASFHGLCSILEGLYFYGIYGSIYIIMCIAVDRWVAICHPFKSKQLRSPKAAMATCIAVWMLVSASVIPVICNFRKSKSNTFHCFHEFSPEGWKPPIIISVQVFGFIVPALVVVFCSVQIIWTLQQSGQHSPQSRACVKIIYSGLCAFLVPFTPSHLAIFLQFLVHQGAFQDCGTKANLSLFIQIAMCLSNITCCLDAMCYYFIAHEVRNTRHSLRMSILSQRRATNSTSERERGESS</sequence>
<dbReference type="GO" id="GO:0007200">
    <property type="term" value="P:phospholipase C-activating G protein-coupled receptor signaling pathway"/>
    <property type="evidence" value="ECO:0007669"/>
    <property type="project" value="TreeGrafter"/>
</dbReference>
<keyword evidence="8" id="KW-0325">Glycoprotein</keyword>
<evidence type="ECO:0000256" key="7">
    <source>
        <dbReference type="ARBA" id="ARBA00023170"/>
    </source>
</evidence>
<evidence type="ECO:0000256" key="9">
    <source>
        <dbReference type="ARBA" id="ARBA00023224"/>
    </source>
</evidence>
<keyword evidence="6 11" id="KW-0472">Membrane</keyword>
<organism evidence="13 14">
    <name type="scientific">Pundamilia nyererei</name>
    <dbReference type="NCBI Taxonomy" id="303518"/>
    <lineage>
        <taxon>Eukaryota</taxon>
        <taxon>Metazoa</taxon>
        <taxon>Chordata</taxon>
        <taxon>Craniata</taxon>
        <taxon>Vertebrata</taxon>
        <taxon>Euteleostomi</taxon>
        <taxon>Actinopterygii</taxon>
        <taxon>Neopterygii</taxon>
        <taxon>Teleostei</taxon>
        <taxon>Neoteleostei</taxon>
        <taxon>Acanthomorphata</taxon>
        <taxon>Ovalentaria</taxon>
        <taxon>Cichlomorphae</taxon>
        <taxon>Cichliformes</taxon>
        <taxon>Cichlidae</taxon>
        <taxon>African cichlids</taxon>
        <taxon>Pseudocrenilabrinae</taxon>
        <taxon>Haplochromini</taxon>
        <taxon>Pundamilia</taxon>
    </lineage>
</organism>
<gene>
    <name evidence="14" type="primary">LOC102215294</name>
</gene>
<evidence type="ECO:0000256" key="5">
    <source>
        <dbReference type="ARBA" id="ARBA00023040"/>
    </source>
</evidence>
<feature type="domain" description="G-protein coupled receptors family 1 profile" evidence="12">
    <location>
        <begin position="42"/>
        <end position="293"/>
    </location>
</feature>
<evidence type="ECO:0000313" key="14">
    <source>
        <dbReference type="RefSeq" id="XP_005721397.1"/>
    </source>
</evidence>
<comment type="similarity">
    <text evidence="10">Belongs to the G-protein coupled receptor 1 family.</text>
</comment>
<dbReference type="PANTHER" id="PTHR24232:SF56">
    <property type="entry name" value="G-PROTEIN COUPLED RECEPTOR 55"/>
    <property type="match status" value="1"/>
</dbReference>
<dbReference type="GeneID" id="102215294"/>
<feature type="transmembrane region" description="Helical" evidence="11">
    <location>
        <begin position="105"/>
        <end position="123"/>
    </location>
</feature>
<feature type="transmembrane region" description="Helical" evidence="11">
    <location>
        <begin position="228"/>
        <end position="253"/>
    </location>
</feature>
<dbReference type="GO" id="GO:0005886">
    <property type="term" value="C:plasma membrane"/>
    <property type="evidence" value="ECO:0007669"/>
    <property type="project" value="UniProtKB-SubCell"/>
</dbReference>
<evidence type="ECO:0000256" key="3">
    <source>
        <dbReference type="ARBA" id="ARBA00022692"/>
    </source>
</evidence>
<feature type="transmembrane region" description="Helical" evidence="11">
    <location>
        <begin position="66"/>
        <end position="85"/>
    </location>
</feature>
<feature type="transmembrane region" description="Helical" evidence="11">
    <location>
        <begin position="273"/>
        <end position="296"/>
    </location>
</feature>
<dbReference type="Proteomes" id="UP000695023">
    <property type="component" value="Unplaced"/>
</dbReference>
<dbReference type="Pfam" id="PF00001">
    <property type="entry name" value="7tm_1"/>
    <property type="match status" value="1"/>
</dbReference>
<comment type="subcellular location">
    <subcellularLocation>
        <location evidence="1">Cell membrane</location>
        <topology evidence="1">Multi-pass membrane protein</topology>
    </subcellularLocation>
</comment>
<dbReference type="GO" id="GO:0004930">
    <property type="term" value="F:G protein-coupled receptor activity"/>
    <property type="evidence" value="ECO:0007669"/>
    <property type="project" value="UniProtKB-KW"/>
</dbReference>
<feature type="transmembrane region" description="Helical" evidence="11">
    <location>
        <begin position="189"/>
        <end position="216"/>
    </location>
</feature>
<evidence type="ECO:0000256" key="11">
    <source>
        <dbReference type="SAM" id="Phobius"/>
    </source>
</evidence>
<proteinExistence type="inferred from homology"/>
<protein>
    <submittedName>
        <fullName evidence="14">G-protein coupled receptor 55</fullName>
    </submittedName>
</protein>
<name>A0A9Y3VBA2_9CICH</name>
<keyword evidence="3 10" id="KW-0812">Transmembrane</keyword>
<dbReference type="RefSeq" id="XP_005721397.1">
    <property type="nucleotide sequence ID" value="XM_005721340.1"/>
</dbReference>
<accession>A0A9Y3VBA2</accession>
<dbReference type="GO" id="GO:0035025">
    <property type="term" value="P:positive regulation of Rho protein signal transduction"/>
    <property type="evidence" value="ECO:0007669"/>
    <property type="project" value="TreeGrafter"/>
</dbReference>
<dbReference type="PROSITE" id="PS00237">
    <property type="entry name" value="G_PROTEIN_RECEP_F1_1"/>
    <property type="match status" value="1"/>
</dbReference>
<dbReference type="PRINTS" id="PR00237">
    <property type="entry name" value="GPCRRHODOPSN"/>
</dbReference>
<dbReference type="SUPFAM" id="SSF81321">
    <property type="entry name" value="Family A G protein-coupled receptor-like"/>
    <property type="match status" value="1"/>
</dbReference>
<dbReference type="Gene3D" id="1.20.1070.10">
    <property type="entry name" value="Rhodopsin 7-helix transmembrane proteins"/>
    <property type="match status" value="1"/>
</dbReference>
<evidence type="ECO:0000259" key="12">
    <source>
        <dbReference type="PROSITE" id="PS50262"/>
    </source>
</evidence>
<keyword evidence="9 10" id="KW-0807">Transducer</keyword>
<keyword evidence="13" id="KW-1185">Reference proteome</keyword>
<reference evidence="14" key="1">
    <citation type="submission" date="2025-08" db="UniProtKB">
        <authorList>
            <consortium name="RefSeq"/>
        </authorList>
    </citation>
    <scope>IDENTIFICATION</scope>
</reference>
<feature type="transmembrane region" description="Helical" evidence="11">
    <location>
        <begin position="29"/>
        <end position="54"/>
    </location>
</feature>
<evidence type="ECO:0000256" key="1">
    <source>
        <dbReference type="ARBA" id="ARBA00004651"/>
    </source>
</evidence>
<evidence type="ECO:0000256" key="8">
    <source>
        <dbReference type="ARBA" id="ARBA00023180"/>
    </source>
</evidence>
<feature type="transmembrane region" description="Helical" evidence="11">
    <location>
        <begin position="143"/>
        <end position="163"/>
    </location>
</feature>
<dbReference type="PANTHER" id="PTHR24232">
    <property type="entry name" value="G-PROTEIN COUPLED RECEPTOR"/>
    <property type="match status" value="1"/>
</dbReference>
<keyword evidence="7 10" id="KW-0675">Receptor</keyword>
<evidence type="ECO:0000256" key="2">
    <source>
        <dbReference type="ARBA" id="ARBA00022475"/>
    </source>
</evidence>
<evidence type="ECO:0000256" key="10">
    <source>
        <dbReference type="RuleBase" id="RU000688"/>
    </source>
</evidence>
<evidence type="ECO:0000256" key="4">
    <source>
        <dbReference type="ARBA" id="ARBA00022989"/>
    </source>
</evidence>
<evidence type="ECO:0000313" key="13">
    <source>
        <dbReference type="Proteomes" id="UP000695023"/>
    </source>
</evidence>
<keyword evidence="5 10" id="KW-0297">G-protein coupled receptor</keyword>